<dbReference type="PANTHER" id="PTHR33048:SF47">
    <property type="entry name" value="INTEGRAL MEMBRANE PROTEIN-RELATED"/>
    <property type="match status" value="1"/>
</dbReference>
<protein>
    <recommendedName>
        <fullName evidence="8">Rhodopsin domain-containing protein</fullName>
    </recommendedName>
</protein>
<evidence type="ECO:0000256" key="3">
    <source>
        <dbReference type="ARBA" id="ARBA00022989"/>
    </source>
</evidence>
<accession>A0AAN6MYT0</accession>
<evidence type="ECO:0000313" key="10">
    <source>
        <dbReference type="Proteomes" id="UP001303473"/>
    </source>
</evidence>
<evidence type="ECO:0000256" key="5">
    <source>
        <dbReference type="ARBA" id="ARBA00038359"/>
    </source>
</evidence>
<comment type="similarity">
    <text evidence="5">Belongs to the SAT4 family.</text>
</comment>
<dbReference type="GO" id="GO:0016020">
    <property type="term" value="C:membrane"/>
    <property type="evidence" value="ECO:0007669"/>
    <property type="project" value="UniProtKB-SubCell"/>
</dbReference>
<keyword evidence="10" id="KW-1185">Reference proteome</keyword>
<proteinExistence type="inferred from homology"/>
<feature type="transmembrane region" description="Helical" evidence="7">
    <location>
        <begin position="67"/>
        <end position="90"/>
    </location>
</feature>
<keyword evidence="4 7" id="KW-0472">Membrane</keyword>
<dbReference type="InterPro" id="IPR049326">
    <property type="entry name" value="Rhodopsin_dom_fungi"/>
</dbReference>
<dbReference type="AlphaFoldDB" id="A0AAN6MYT0"/>
<feature type="transmembrane region" description="Helical" evidence="7">
    <location>
        <begin position="111"/>
        <end position="144"/>
    </location>
</feature>
<keyword evidence="3 7" id="KW-1133">Transmembrane helix</keyword>
<dbReference type="EMBL" id="MU853924">
    <property type="protein sequence ID" value="KAK3935426.1"/>
    <property type="molecule type" value="Genomic_DNA"/>
</dbReference>
<evidence type="ECO:0000256" key="2">
    <source>
        <dbReference type="ARBA" id="ARBA00022692"/>
    </source>
</evidence>
<sequence>MMCTVASSTVLWRLCLRLANRTFGADDYAIIFALICYIGWSTLAIYINLHAGVGKPLWEVTYNEFVLWNKGAVICTLIYPVMSMSIRVSIPLFYRRIIATPGSRRSFQITMYALLALQFVYLVVFSVVPAVTICNPLASIAAAYKLGIYVWDLRIFTDVDLVWLQYEMSRLVPPEYADYGKTFWILSMMEPTLALICASLPVLRPALIRVTGFISSTFASTFGTKKSSGNASSTGDSWKPSAPRTKGSRPRGQEPYFS</sequence>
<evidence type="ECO:0000256" key="7">
    <source>
        <dbReference type="SAM" id="Phobius"/>
    </source>
</evidence>
<comment type="subcellular location">
    <subcellularLocation>
        <location evidence="1">Membrane</location>
        <topology evidence="1">Multi-pass membrane protein</topology>
    </subcellularLocation>
</comment>
<organism evidence="9 10">
    <name type="scientific">Diplogelasinospora grovesii</name>
    <dbReference type="NCBI Taxonomy" id="303347"/>
    <lineage>
        <taxon>Eukaryota</taxon>
        <taxon>Fungi</taxon>
        <taxon>Dikarya</taxon>
        <taxon>Ascomycota</taxon>
        <taxon>Pezizomycotina</taxon>
        <taxon>Sordariomycetes</taxon>
        <taxon>Sordariomycetidae</taxon>
        <taxon>Sordariales</taxon>
        <taxon>Diplogelasinosporaceae</taxon>
        <taxon>Diplogelasinospora</taxon>
    </lineage>
</organism>
<evidence type="ECO:0000256" key="4">
    <source>
        <dbReference type="ARBA" id="ARBA00023136"/>
    </source>
</evidence>
<feature type="domain" description="Rhodopsin" evidence="8">
    <location>
        <begin position="13"/>
        <end position="139"/>
    </location>
</feature>
<keyword evidence="2 7" id="KW-0812">Transmembrane</keyword>
<reference evidence="10" key="1">
    <citation type="journal article" date="2023" name="Mol. Phylogenet. Evol.">
        <title>Genome-scale phylogeny and comparative genomics of the fungal order Sordariales.</title>
        <authorList>
            <person name="Hensen N."/>
            <person name="Bonometti L."/>
            <person name="Westerberg I."/>
            <person name="Brannstrom I.O."/>
            <person name="Guillou S."/>
            <person name="Cros-Aarteil S."/>
            <person name="Calhoun S."/>
            <person name="Haridas S."/>
            <person name="Kuo A."/>
            <person name="Mondo S."/>
            <person name="Pangilinan J."/>
            <person name="Riley R."/>
            <person name="LaButti K."/>
            <person name="Andreopoulos B."/>
            <person name="Lipzen A."/>
            <person name="Chen C."/>
            <person name="Yan M."/>
            <person name="Daum C."/>
            <person name="Ng V."/>
            <person name="Clum A."/>
            <person name="Steindorff A."/>
            <person name="Ohm R.A."/>
            <person name="Martin F."/>
            <person name="Silar P."/>
            <person name="Natvig D.O."/>
            <person name="Lalanne C."/>
            <person name="Gautier V."/>
            <person name="Ament-Velasquez S.L."/>
            <person name="Kruys A."/>
            <person name="Hutchinson M.I."/>
            <person name="Powell A.J."/>
            <person name="Barry K."/>
            <person name="Miller A.N."/>
            <person name="Grigoriev I.V."/>
            <person name="Debuchy R."/>
            <person name="Gladieux P."/>
            <person name="Hiltunen Thoren M."/>
            <person name="Johannesson H."/>
        </authorList>
    </citation>
    <scope>NUCLEOTIDE SEQUENCE [LARGE SCALE GENOMIC DNA]</scope>
    <source>
        <strain evidence="10">CBS 340.73</strain>
    </source>
</reference>
<evidence type="ECO:0000256" key="1">
    <source>
        <dbReference type="ARBA" id="ARBA00004141"/>
    </source>
</evidence>
<evidence type="ECO:0000256" key="6">
    <source>
        <dbReference type="SAM" id="MobiDB-lite"/>
    </source>
</evidence>
<dbReference type="Pfam" id="PF20684">
    <property type="entry name" value="Fung_rhodopsin"/>
    <property type="match status" value="1"/>
</dbReference>
<feature type="region of interest" description="Disordered" evidence="6">
    <location>
        <begin position="223"/>
        <end position="258"/>
    </location>
</feature>
<feature type="compositionally biased region" description="Polar residues" evidence="6">
    <location>
        <begin position="223"/>
        <end position="236"/>
    </location>
</feature>
<dbReference type="PANTHER" id="PTHR33048">
    <property type="entry name" value="PTH11-LIKE INTEGRAL MEMBRANE PROTEIN (AFU_ORTHOLOGUE AFUA_5G11245)"/>
    <property type="match status" value="1"/>
</dbReference>
<evidence type="ECO:0000313" key="9">
    <source>
        <dbReference type="EMBL" id="KAK3935426.1"/>
    </source>
</evidence>
<comment type="caution">
    <text evidence="9">The sequence shown here is derived from an EMBL/GenBank/DDBJ whole genome shotgun (WGS) entry which is preliminary data.</text>
</comment>
<dbReference type="InterPro" id="IPR052337">
    <property type="entry name" value="SAT4-like"/>
</dbReference>
<dbReference type="Proteomes" id="UP001303473">
    <property type="component" value="Unassembled WGS sequence"/>
</dbReference>
<feature type="transmembrane region" description="Helical" evidence="7">
    <location>
        <begin position="28"/>
        <end position="47"/>
    </location>
</feature>
<name>A0AAN6MYT0_9PEZI</name>
<evidence type="ECO:0000259" key="8">
    <source>
        <dbReference type="Pfam" id="PF20684"/>
    </source>
</evidence>
<gene>
    <name evidence="9" type="ORF">QBC46DRAFT_413039</name>
</gene>